<dbReference type="AlphaFoldDB" id="A0A917C4S7"/>
<evidence type="ECO:0000256" key="5">
    <source>
        <dbReference type="SAM" id="MobiDB-lite"/>
    </source>
</evidence>
<dbReference type="SUPFAM" id="SSF46785">
    <property type="entry name" value="Winged helix' DNA-binding domain"/>
    <property type="match status" value="2"/>
</dbReference>
<gene>
    <name evidence="6" type="ORF">GCM10007301_34830</name>
</gene>
<dbReference type="PANTHER" id="PTHR34298">
    <property type="entry name" value="SEGREGATION AND CONDENSATION PROTEIN B"/>
    <property type="match status" value="1"/>
</dbReference>
<keyword evidence="1" id="KW-0963">Cytoplasm</keyword>
<proteinExistence type="predicted"/>
<accession>A0A917C4S7</accession>
<reference evidence="6" key="1">
    <citation type="journal article" date="2014" name="Int. J. Syst. Evol. Microbiol.">
        <title>Complete genome sequence of Corynebacterium casei LMG S-19264T (=DSM 44701T), isolated from a smear-ripened cheese.</title>
        <authorList>
            <consortium name="US DOE Joint Genome Institute (JGI-PGF)"/>
            <person name="Walter F."/>
            <person name="Albersmeier A."/>
            <person name="Kalinowski J."/>
            <person name="Ruckert C."/>
        </authorList>
    </citation>
    <scope>NUCLEOTIDE SEQUENCE</scope>
    <source>
        <strain evidence="6">CCM 7897</strain>
    </source>
</reference>
<name>A0A917C4S7_9HYPH</name>
<dbReference type="Gene3D" id="1.10.10.10">
    <property type="entry name" value="Winged helix-like DNA-binding domain superfamily/Winged helix DNA-binding domain"/>
    <property type="match status" value="2"/>
</dbReference>
<dbReference type="GO" id="GO:0051301">
    <property type="term" value="P:cell division"/>
    <property type="evidence" value="ECO:0007669"/>
    <property type="project" value="UniProtKB-KW"/>
</dbReference>
<evidence type="ECO:0000313" key="7">
    <source>
        <dbReference type="Proteomes" id="UP000606044"/>
    </source>
</evidence>
<dbReference type="Proteomes" id="UP000606044">
    <property type="component" value="Unassembled WGS sequence"/>
</dbReference>
<feature type="region of interest" description="Disordered" evidence="5">
    <location>
        <begin position="230"/>
        <end position="255"/>
    </location>
</feature>
<dbReference type="NCBIfam" id="TIGR00281">
    <property type="entry name" value="SMC-Scp complex subunit ScpB"/>
    <property type="match status" value="1"/>
</dbReference>
<evidence type="ECO:0000256" key="3">
    <source>
        <dbReference type="ARBA" id="ARBA00022829"/>
    </source>
</evidence>
<reference evidence="6" key="2">
    <citation type="submission" date="2020-09" db="EMBL/GenBank/DDBJ databases">
        <authorList>
            <person name="Sun Q."/>
            <person name="Sedlacek I."/>
        </authorList>
    </citation>
    <scope>NUCLEOTIDE SEQUENCE</scope>
    <source>
        <strain evidence="6">CCM 7897</strain>
    </source>
</reference>
<keyword evidence="2" id="KW-0132">Cell division</keyword>
<comment type="caution">
    <text evidence="6">The sequence shown here is derived from an EMBL/GenBank/DDBJ whole genome shotgun (WGS) entry which is preliminary data.</text>
</comment>
<dbReference type="GO" id="GO:0051304">
    <property type="term" value="P:chromosome separation"/>
    <property type="evidence" value="ECO:0007669"/>
    <property type="project" value="InterPro"/>
</dbReference>
<organism evidence="6 7">
    <name type="scientific">Azorhizobium oxalatiphilum</name>
    <dbReference type="NCBI Taxonomy" id="980631"/>
    <lineage>
        <taxon>Bacteria</taxon>
        <taxon>Pseudomonadati</taxon>
        <taxon>Pseudomonadota</taxon>
        <taxon>Alphaproteobacteria</taxon>
        <taxon>Hyphomicrobiales</taxon>
        <taxon>Xanthobacteraceae</taxon>
        <taxon>Azorhizobium</taxon>
    </lineage>
</organism>
<evidence type="ECO:0000256" key="2">
    <source>
        <dbReference type="ARBA" id="ARBA00022618"/>
    </source>
</evidence>
<dbReference type="InterPro" id="IPR036390">
    <property type="entry name" value="WH_DNA-bd_sf"/>
</dbReference>
<evidence type="ECO:0000256" key="1">
    <source>
        <dbReference type="ARBA" id="ARBA00022490"/>
    </source>
</evidence>
<dbReference type="PANTHER" id="PTHR34298:SF2">
    <property type="entry name" value="SEGREGATION AND CONDENSATION PROTEIN B"/>
    <property type="match status" value="1"/>
</dbReference>
<evidence type="ECO:0000313" key="6">
    <source>
        <dbReference type="EMBL" id="GGF72090.1"/>
    </source>
</evidence>
<keyword evidence="7" id="KW-1185">Reference proteome</keyword>
<protein>
    <submittedName>
        <fullName evidence="6">Segregation and condensation protein B</fullName>
    </submittedName>
</protein>
<evidence type="ECO:0000256" key="4">
    <source>
        <dbReference type="ARBA" id="ARBA00023306"/>
    </source>
</evidence>
<keyword evidence="4" id="KW-0131">Cell cycle</keyword>
<feature type="compositionally biased region" description="Basic and acidic residues" evidence="5">
    <location>
        <begin position="244"/>
        <end position="255"/>
    </location>
</feature>
<dbReference type="EMBL" id="BMCT01000005">
    <property type="protein sequence ID" value="GGF72090.1"/>
    <property type="molecule type" value="Genomic_DNA"/>
</dbReference>
<dbReference type="Pfam" id="PF04079">
    <property type="entry name" value="SMC_ScpB"/>
    <property type="match status" value="1"/>
</dbReference>
<dbReference type="RefSeq" id="WP_188580874.1">
    <property type="nucleotide sequence ID" value="NZ_BMCT01000005.1"/>
</dbReference>
<keyword evidence="3" id="KW-0159">Chromosome partition</keyword>
<dbReference type="InterPro" id="IPR036388">
    <property type="entry name" value="WH-like_DNA-bd_sf"/>
</dbReference>
<sequence>MNRAAPRVDLFDVRPDDERAVALARDLRIIEALLFTSGAPLEPHKLAAHLPEKTDIEALMDILAADYSRRGVNLVKAGGGWMLRTAPDLAPVVSRGQVETRKLSRAAVEVLAIVAYHQPVTRAEIEDIRGVSTSKGTLDLLLESGWVRLRGRRKAPGRPVTYGTTPAFLTHFGLDALQDLPGLDELRGAGLLDGRIPPGFTIPLPSDDAALRDDEEALEKEPLDLALAPLLDYAERDEGDGAGDGEKDRDEGETE</sequence>
<dbReference type="InterPro" id="IPR005234">
    <property type="entry name" value="ScpB_csome_segregation"/>
</dbReference>